<reference evidence="1 2" key="1">
    <citation type="submission" date="2019-03" db="EMBL/GenBank/DDBJ databases">
        <title>First draft genome of Liparis tanakae, snailfish: a comprehensive survey of snailfish specific genes.</title>
        <authorList>
            <person name="Kim W."/>
            <person name="Song I."/>
            <person name="Jeong J.-H."/>
            <person name="Kim D."/>
            <person name="Kim S."/>
            <person name="Ryu S."/>
            <person name="Song J.Y."/>
            <person name="Lee S.K."/>
        </authorList>
    </citation>
    <scope>NUCLEOTIDE SEQUENCE [LARGE SCALE GENOMIC DNA]</scope>
    <source>
        <tissue evidence="1">Muscle</tissue>
    </source>
</reference>
<protein>
    <submittedName>
        <fullName evidence="1">Uncharacterized protein</fullName>
    </submittedName>
</protein>
<comment type="caution">
    <text evidence="1">The sequence shown here is derived from an EMBL/GenBank/DDBJ whole genome shotgun (WGS) entry which is preliminary data.</text>
</comment>
<accession>A0A4Z2EAR1</accession>
<name>A0A4Z2EAR1_9TELE</name>
<proteinExistence type="predicted"/>
<evidence type="ECO:0000313" key="2">
    <source>
        <dbReference type="Proteomes" id="UP000314294"/>
    </source>
</evidence>
<dbReference type="AlphaFoldDB" id="A0A4Z2EAR1"/>
<keyword evidence="2" id="KW-1185">Reference proteome</keyword>
<dbReference type="Proteomes" id="UP000314294">
    <property type="component" value="Unassembled WGS sequence"/>
</dbReference>
<gene>
    <name evidence="1" type="ORF">EYF80_063956</name>
</gene>
<sequence length="69" mass="7776">MEDVLKKLGGQFAQTYIVRLQLLHSSVLRSLEPLGCEEVDRSVLPGDAHPECLCILTERPRPLLPRPIQ</sequence>
<dbReference type="EMBL" id="SRLO01011373">
    <property type="protein sequence ID" value="TNN25909.1"/>
    <property type="molecule type" value="Genomic_DNA"/>
</dbReference>
<evidence type="ECO:0000313" key="1">
    <source>
        <dbReference type="EMBL" id="TNN25909.1"/>
    </source>
</evidence>
<organism evidence="1 2">
    <name type="scientific">Liparis tanakae</name>
    <name type="common">Tanaka's snailfish</name>
    <dbReference type="NCBI Taxonomy" id="230148"/>
    <lineage>
        <taxon>Eukaryota</taxon>
        <taxon>Metazoa</taxon>
        <taxon>Chordata</taxon>
        <taxon>Craniata</taxon>
        <taxon>Vertebrata</taxon>
        <taxon>Euteleostomi</taxon>
        <taxon>Actinopterygii</taxon>
        <taxon>Neopterygii</taxon>
        <taxon>Teleostei</taxon>
        <taxon>Neoteleostei</taxon>
        <taxon>Acanthomorphata</taxon>
        <taxon>Eupercaria</taxon>
        <taxon>Perciformes</taxon>
        <taxon>Cottioidei</taxon>
        <taxon>Cottales</taxon>
        <taxon>Liparidae</taxon>
        <taxon>Liparis</taxon>
    </lineage>
</organism>